<proteinExistence type="inferred from homology"/>
<evidence type="ECO:0000259" key="9">
    <source>
        <dbReference type="Pfam" id="PF03345"/>
    </source>
</evidence>
<dbReference type="InterPro" id="IPR055457">
    <property type="entry name" value="OST48_N"/>
</dbReference>
<comment type="subcellular location">
    <subcellularLocation>
        <location evidence="8">Endoplasmic reticulum membrane</location>
        <topology evidence="8">Single-pass type I membrane protein</topology>
    </subcellularLocation>
    <subcellularLocation>
        <location evidence="1">Membrane</location>
        <topology evidence="1">Single-pass type I membrane protein</topology>
    </subcellularLocation>
</comment>
<evidence type="ECO:0000256" key="1">
    <source>
        <dbReference type="ARBA" id="ARBA00004479"/>
    </source>
</evidence>
<dbReference type="GO" id="GO:0018279">
    <property type="term" value="P:protein N-linked glycosylation via asparagine"/>
    <property type="evidence" value="ECO:0007669"/>
    <property type="project" value="UniProtKB-UniRule"/>
</dbReference>
<dbReference type="InterPro" id="IPR005013">
    <property type="entry name" value="DDOST_48_kDa_subunit"/>
</dbReference>
<name>A0AAV5AG38_9AGAM</name>
<comment type="subunit">
    <text evidence="8">Component of the oligosaccharyltransferase (OST) complex.</text>
</comment>
<keyword evidence="4 8" id="KW-0812">Transmembrane</keyword>
<keyword evidence="12" id="KW-1185">Reference proteome</keyword>
<accession>A0AAV5AG38</accession>
<dbReference type="Pfam" id="PF03345">
    <property type="entry name" value="OST48_N"/>
    <property type="match status" value="1"/>
</dbReference>
<evidence type="ECO:0000256" key="5">
    <source>
        <dbReference type="ARBA" id="ARBA00022824"/>
    </source>
</evidence>
<dbReference type="PANTHER" id="PTHR10830:SF0">
    <property type="entry name" value="DOLICHYL-DIPHOSPHOOLIGOSACCHARIDE--PROTEIN GLYCOSYLTRANSFERASE 48 KDA SUBUNIT"/>
    <property type="match status" value="1"/>
</dbReference>
<feature type="transmembrane region" description="Helical" evidence="8">
    <location>
        <begin position="369"/>
        <end position="391"/>
    </location>
</feature>
<dbReference type="InterPro" id="IPR055459">
    <property type="entry name" value="OST48_MD"/>
</dbReference>
<evidence type="ECO:0000256" key="2">
    <source>
        <dbReference type="ARBA" id="ARBA00004922"/>
    </source>
</evidence>
<evidence type="ECO:0000256" key="8">
    <source>
        <dbReference type="RuleBase" id="RU361142"/>
    </source>
</evidence>
<evidence type="ECO:0000256" key="4">
    <source>
        <dbReference type="ARBA" id="ARBA00022692"/>
    </source>
</evidence>
<evidence type="ECO:0000313" key="11">
    <source>
        <dbReference type="EMBL" id="GJJ11870.1"/>
    </source>
</evidence>
<comment type="caution">
    <text evidence="11">The sequence shown here is derived from an EMBL/GenBank/DDBJ whole genome shotgun (WGS) entry which is preliminary data.</text>
</comment>
<organism evidence="11 12">
    <name type="scientific">Clathrus columnatus</name>
    <dbReference type="NCBI Taxonomy" id="1419009"/>
    <lineage>
        <taxon>Eukaryota</taxon>
        <taxon>Fungi</taxon>
        <taxon>Dikarya</taxon>
        <taxon>Basidiomycota</taxon>
        <taxon>Agaricomycotina</taxon>
        <taxon>Agaricomycetes</taxon>
        <taxon>Phallomycetidae</taxon>
        <taxon>Phallales</taxon>
        <taxon>Clathraceae</taxon>
        <taxon>Clathrus</taxon>
    </lineage>
</organism>
<evidence type="ECO:0000259" key="10">
    <source>
        <dbReference type="Pfam" id="PF23358"/>
    </source>
</evidence>
<evidence type="ECO:0000256" key="7">
    <source>
        <dbReference type="ARBA" id="ARBA00023136"/>
    </source>
</evidence>
<evidence type="ECO:0000313" key="12">
    <source>
        <dbReference type="Proteomes" id="UP001050691"/>
    </source>
</evidence>
<comment type="function">
    <text evidence="8">Subunit of the oligosaccharyl transferase (OST) complex that catalyzes the initial transfer of a defined glycan (Glc(3)Man(9)GlcNAc(2) in eukaryotes) from the lipid carrier dolichol-pyrophosphate to an asparagine residue within an Asn-X-Ser/Thr consensus motif in nascent polypeptide chains, the first step in protein N-glycosylation. N-glycosylation occurs cotranslationally and the complex associates with the Sec61 complex at the channel-forming translocon complex that mediates protein translocation across the endoplasmic reticulum (ER).</text>
</comment>
<evidence type="ECO:0000256" key="3">
    <source>
        <dbReference type="ARBA" id="ARBA00008743"/>
    </source>
</evidence>
<feature type="domain" description="OST48 N-terminal" evidence="9">
    <location>
        <begin position="50"/>
        <end position="236"/>
    </location>
</feature>
<sequence>MRYLALLGSVLLAIGATFAKSSTGSSVLVVFDPKLNRQDYSLFFSGLEAYATDLSPQSLVQMLDSKINVIFVASPTNTPLTTLALEFGLTFSPPGAQLVSHFPERSSPHTVVPITAPDSKLLSNGTAPILYSGASHSIAPNPLIIPILRAPAESFATDSITEDGADVIVDAVDKGGEGLWAGSQIGVVSGFQTIDGARATWVGGPELFSDDYATQEVHKGVKSGNYQFAQDIAKWTFQETLTLKIDGTTHHLVGETTPREAYTTNDNVVYSMNVSAWNPETGAWVPYSGLTDMQLEFTMLDPHIRTSILPVKGKEGTYEVTFRAPDRHGVFKFVVDYKRKGMTPLRSETVVPVVPPRHDGYPRFLSAAWPYYAGAISTSIGFLLFSAVWLGGEFVPTKKGKSE</sequence>
<feature type="signal peptide" evidence="8">
    <location>
        <begin position="1"/>
        <end position="19"/>
    </location>
</feature>
<dbReference type="AlphaFoldDB" id="A0AAV5AG38"/>
<keyword evidence="5 8" id="KW-0256">Endoplasmic reticulum</keyword>
<keyword evidence="7 8" id="KW-0472">Membrane</keyword>
<comment type="similarity">
    <text evidence="3 8">Belongs to the DDOST 48 kDa subunit family.</text>
</comment>
<dbReference type="PANTHER" id="PTHR10830">
    <property type="entry name" value="DOLICHYL-DIPHOSPHOOLIGOSACCHARIDE--PROTEIN GLYCOSYLTRANSFERASE 48 KDA SUBUNIT"/>
    <property type="match status" value="1"/>
</dbReference>
<dbReference type="EMBL" id="BPWL01000007">
    <property type="protein sequence ID" value="GJJ11870.1"/>
    <property type="molecule type" value="Genomic_DNA"/>
</dbReference>
<keyword evidence="8" id="KW-0732">Signal</keyword>
<comment type="pathway">
    <text evidence="2 8">Protein modification; protein glycosylation.</text>
</comment>
<feature type="chain" id="PRO_5043092698" description="Dolichyl-diphosphooligosaccharide--protein glycosyltransferase subunit WBP1" evidence="8">
    <location>
        <begin position="20"/>
        <end position="403"/>
    </location>
</feature>
<evidence type="ECO:0000256" key="6">
    <source>
        <dbReference type="ARBA" id="ARBA00022989"/>
    </source>
</evidence>
<gene>
    <name evidence="11" type="ORF">Clacol_006108</name>
</gene>
<keyword evidence="6 8" id="KW-1133">Transmembrane helix</keyword>
<feature type="domain" description="OST48 middle" evidence="10">
    <location>
        <begin position="250"/>
        <end position="390"/>
    </location>
</feature>
<dbReference type="Pfam" id="PF23358">
    <property type="entry name" value="OST48_MD"/>
    <property type="match status" value="1"/>
</dbReference>
<protein>
    <recommendedName>
        <fullName evidence="8">Dolichyl-diphosphooligosaccharide--protein glycosyltransferase subunit WBP1</fullName>
        <shortName evidence="8">Oligosaccharyl transferase subunit WBP1</shortName>
    </recommendedName>
</protein>
<reference evidence="11" key="1">
    <citation type="submission" date="2021-10" db="EMBL/GenBank/DDBJ databases">
        <title>De novo Genome Assembly of Clathrus columnatus (Basidiomycota, Fungi) Using Illumina and Nanopore Sequence Data.</title>
        <authorList>
            <person name="Ogiso-Tanaka E."/>
            <person name="Itagaki H."/>
            <person name="Hosoya T."/>
            <person name="Hosaka K."/>
        </authorList>
    </citation>
    <scope>NUCLEOTIDE SEQUENCE</scope>
    <source>
        <strain evidence="11">MO-923</strain>
    </source>
</reference>
<dbReference type="GO" id="GO:0008250">
    <property type="term" value="C:oligosaccharyltransferase complex"/>
    <property type="evidence" value="ECO:0007669"/>
    <property type="project" value="TreeGrafter"/>
</dbReference>
<dbReference type="Proteomes" id="UP001050691">
    <property type="component" value="Unassembled WGS sequence"/>
</dbReference>